<dbReference type="Proteomes" id="UP001164746">
    <property type="component" value="Chromosome 3"/>
</dbReference>
<feature type="compositionally biased region" description="Basic residues" evidence="1">
    <location>
        <begin position="864"/>
        <end position="878"/>
    </location>
</feature>
<feature type="compositionally biased region" description="Basic residues" evidence="1">
    <location>
        <begin position="840"/>
        <end position="850"/>
    </location>
</feature>
<feature type="region of interest" description="Disordered" evidence="1">
    <location>
        <begin position="1"/>
        <end position="71"/>
    </location>
</feature>
<feature type="compositionally biased region" description="Basic and acidic residues" evidence="1">
    <location>
        <begin position="349"/>
        <end position="363"/>
    </location>
</feature>
<feature type="compositionally biased region" description="Basic and acidic residues" evidence="1">
    <location>
        <begin position="800"/>
        <end position="814"/>
    </location>
</feature>
<feature type="compositionally biased region" description="Basic and acidic residues" evidence="1">
    <location>
        <begin position="654"/>
        <end position="671"/>
    </location>
</feature>
<protein>
    <submittedName>
        <fullName evidence="2">Uncharacterized protein</fullName>
    </submittedName>
</protein>
<feature type="region of interest" description="Disordered" evidence="1">
    <location>
        <begin position="514"/>
        <end position="545"/>
    </location>
</feature>
<sequence length="1055" mass="119330">MPYDEETSTVADGRKGIISSTSQNENSHVTANKFRLKVDKPSTSQEMNGHVTVSQDGQKVETPSTSQIGDGHVTANQYEQKTDTLSTSQKMNGHVATNQDGQKVETPTTSQTGDGHVTAYQYEQKTGTLSTSQKMNGHVTINQFGLKVVTPSTSKIEYDHPGNSKLDQRKGTSLTRTFKSVVKRHFLKDKLFTLVSDLLGSIEEEKRAQIDLLESFHSAIETTSTVKAYAKNGFTDPIPKDSVKRVSFTPRRRRRQSDASLVDRIFESRRNSVSIAEGTIDKSVQAAKCSNDVVVGYLEIDIRDIQFGEHDRTEKRLNDYCKCGLPKCTPSPHEISNRNKNYHRAKMRPTSDSHESDKDPGFEKRHRSKSLPARSNDKLIVLLQNSFDEDKTKMDHLVLDSILKAADAVDRDTYPNTQSVEDEENECETTKEGDDIEYGGNDNPRTVNGEHERTESVDDEFYDNNEVVVETHRKDSSDISVKCTIHNENPEFENNEDKSYGRAHVVGKILTSNSYSSLNDSHEHGDNSHEDMNGESKPNNDLERDQNHEPEWYAFSEKLENVCQTQNRSTNTNINDTSSTYRRSSKDDVTYDGFGNNRKHGHSTSSGRRIEHTIAIPVESTTEESEEEEIESQIKVVGSSADSHAEFDIDSSDNDVRYDKGDFEKDYDTGDGELEFKQLNDPGGHVSTAEYTTVKRSAASLKPGLDSIAEASHESFRTMSGTPGRDTKSVIEIECKDSQKANRSKEPSTTRQRKTKSPKSRDKDCNANRVKSSRKGSSYVGFNEHSGKTNSGGNCTSGKSGRDQNVKRSKSPEKSRKLISIDLLNFYETNKDLQTIDKKRQTKPQKKAFQRKPEETTSSDSERRHHTRSPSKRRKMIRRKYDMAPLPPKTKPAPMPVLETTFLLPRAKTDLASRSSRSTSSEDTVESFKNFQVKTIENRYRKPDSVIWNKLEIRRDSNFAINNYTDRYGDGHEVVVNGGNGKTYENGYRVPLRDAIKRVKSAKTVPEYRDVPDHTPRTDRVCRIYIDLQQDRRLAGPMEYRKLDVTPRNEPEYGW</sequence>
<keyword evidence="3" id="KW-1185">Reference proteome</keyword>
<feature type="compositionally biased region" description="Pro residues" evidence="1">
    <location>
        <begin position="885"/>
        <end position="895"/>
    </location>
</feature>
<feature type="compositionally biased region" description="Polar residues" evidence="1">
    <location>
        <begin position="94"/>
        <end position="113"/>
    </location>
</feature>
<feature type="region of interest" description="Disordered" evidence="1">
    <location>
        <begin position="569"/>
        <end position="607"/>
    </location>
</feature>
<proteinExistence type="predicted"/>
<gene>
    <name evidence="2" type="ORF">MAR_023619</name>
</gene>
<feature type="compositionally biased region" description="Basic and acidic residues" evidence="1">
    <location>
        <begin position="520"/>
        <end position="545"/>
    </location>
</feature>
<evidence type="ECO:0000313" key="3">
    <source>
        <dbReference type="Proteomes" id="UP001164746"/>
    </source>
</evidence>
<name>A0ABY7DRM0_MYAAR</name>
<feature type="region of interest" description="Disordered" evidence="1">
    <location>
        <begin position="835"/>
        <end position="895"/>
    </location>
</feature>
<reference evidence="2" key="1">
    <citation type="submission" date="2022-11" db="EMBL/GenBank/DDBJ databases">
        <title>Centuries of genome instability and evolution in soft-shell clam transmissible cancer (bioRxiv).</title>
        <authorList>
            <person name="Hart S.F.M."/>
            <person name="Yonemitsu M.A."/>
            <person name="Giersch R.M."/>
            <person name="Beal B.F."/>
            <person name="Arriagada G."/>
            <person name="Davis B.W."/>
            <person name="Ostrander E.A."/>
            <person name="Goff S.P."/>
            <person name="Metzger M.J."/>
        </authorList>
    </citation>
    <scope>NUCLEOTIDE SEQUENCE</scope>
    <source>
        <strain evidence="2">MELC-2E11</strain>
        <tissue evidence="2">Siphon/mantle</tissue>
    </source>
</reference>
<feature type="compositionally biased region" description="Low complexity" evidence="1">
    <location>
        <begin position="569"/>
        <end position="580"/>
    </location>
</feature>
<feature type="compositionally biased region" description="Basic and acidic residues" evidence="1">
    <location>
        <begin position="851"/>
        <end position="863"/>
    </location>
</feature>
<evidence type="ECO:0000256" key="1">
    <source>
        <dbReference type="SAM" id="MobiDB-lite"/>
    </source>
</evidence>
<feature type="compositionally biased region" description="Polar residues" evidence="1">
    <location>
        <begin position="788"/>
        <end position="799"/>
    </location>
</feature>
<accession>A0ABY7DRM0</accession>
<feature type="region of interest" description="Disordered" evidence="1">
    <location>
        <begin position="620"/>
        <end position="671"/>
    </location>
</feature>
<organism evidence="2 3">
    <name type="scientific">Mya arenaria</name>
    <name type="common">Soft-shell clam</name>
    <dbReference type="NCBI Taxonomy" id="6604"/>
    <lineage>
        <taxon>Eukaryota</taxon>
        <taxon>Metazoa</taxon>
        <taxon>Spiralia</taxon>
        <taxon>Lophotrochozoa</taxon>
        <taxon>Mollusca</taxon>
        <taxon>Bivalvia</taxon>
        <taxon>Autobranchia</taxon>
        <taxon>Heteroconchia</taxon>
        <taxon>Euheterodonta</taxon>
        <taxon>Imparidentia</taxon>
        <taxon>Neoheterodontei</taxon>
        <taxon>Myida</taxon>
        <taxon>Myoidea</taxon>
        <taxon>Myidae</taxon>
        <taxon>Mya</taxon>
    </lineage>
</organism>
<evidence type="ECO:0000313" key="2">
    <source>
        <dbReference type="EMBL" id="WAQ99246.1"/>
    </source>
</evidence>
<feature type="compositionally biased region" description="Basic and acidic residues" evidence="1">
    <location>
        <begin position="725"/>
        <end position="748"/>
    </location>
</feature>
<feature type="compositionally biased region" description="Polar residues" evidence="1">
    <location>
        <begin position="41"/>
        <end position="71"/>
    </location>
</feature>
<feature type="compositionally biased region" description="Polar residues" evidence="1">
    <location>
        <begin position="18"/>
        <end position="30"/>
    </location>
</feature>
<dbReference type="EMBL" id="CP111014">
    <property type="protein sequence ID" value="WAQ99246.1"/>
    <property type="molecule type" value="Genomic_DNA"/>
</dbReference>
<feature type="region of interest" description="Disordered" evidence="1">
    <location>
        <begin position="417"/>
        <end position="456"/>
    </location>
</feature>
<feature type="region of interest" description="Disordered" evidence="1">
    <location>
        <begin position="332"/>
        <end position="371"/>
    </location>
</feature>
<feature type="region of interest" description="Disordered" evidence="1">
    <location>
        <begin position="704"/>
        <end position="814"/>
    </location>
</feature>
<feature type="compositionally biased region" description="Acidic residues" evidence="1">
    <location>
        <begin position="621"/>
        <end position="631"/>
    </location>
</feature>
<feature type="region of interest" description="Disordered" evidence="1">
    <location>
        <begin position="94"/>
        <end position="115"/>
    </location>
</feature>